<organism evidence="10 11">
    <name type="scientific">Porphyromonas macacae</name>
    <dbReference type="NCBI Taxonomy" id="28115"/>
    <lineage>
        <taxon>Bacteria</taxon>
        <taxon>Pseudomonadati</taxon>
        <taxon>Bacteroidota</taxon>
        <taxon>Bacteroidia</taxon>
        <taxon>Bacteroidales</taxon>
        <taxon>Porphyromonadaceae</taxon>
        <taxon>Porphyromonas</taxon>
    </lineage>
</organism>
<comment type="catalytic activity">
    <reaction evidence="1 5 6">
        <text>[protein]-peptidylproline (omega=180) = [protein]-peptidylproline (omega=0)</text>
        <dbReference type="Rhea" id="RHEA:16237"/>
        <dbReference type="Rhea" id="RHEA-COMP:10747"/>
        <dbReference type="Rhea" id="RHEA-COMP:10748"/>
        <dbReference type="ChEBI" id="CHEBI:83833"/>
        <dbReference type="ChEBI" id="CHEBI:83834"/>
        <dbReference type="EC" id="5.2.1.8"/>
    </reaction>
</comment>
<dbReference type="InterPro" id="IPR046357">
    <property type="entry name" value="PPIase_dom_sf"/>
</dbReference>
<feature type="compositionally biased region" description="Basic and acidic residues" evidence="7">
    <location>
        <begin position="244"/>
        <end position="269"/>
    </location>
</feature>
<dbReference type="PROSITE" id="PS50059">
    <property type="entry name" value="FKBP_PPIASE"/>
    <property type="match status" value="1"/>
</dbReference>
<dbReference type="PROSITE" id="PS51257">
    <property type="entry name" value="PROKAR_LIPOPROTEIN"/>
    <property type="match status" value="1"/>
</dbReference>
<evidence type="ECO:0000256" key="3">
    <source>
        <dbReference type="ARBA" id="ARBA00023110"/>
    </source>
</evidence>
<evidence type="ECO:0000259" key="9">
    <source>
        <dbReference type="PROSITE" id="PS50059"/>
    </source>
</evidence>
<proteinExistence type="inferred from homology"/>
<dbReference type="SUPFAM" id="SSF54534">
    <property type="entry name" value="FKBP-like"/>
    <property type="match status" value="1"/>
</dbReference>
<dbReference type="GO" id="GO:0006457">
    <property type="term" value="P:protein folding"/>
    <property type="evidence" value="ECO:0007669"/>
    <property type="project" value="InterPro"/>
</dbReference>
<dbReference type="PANTHER" id="PTHR43811:SF19">
    <property type="entry name" value="39 KDA FK506-BINDING NUCLEAR PROTEIN"/>
    <property type="match status" value="1"/>
</dbReference>
<dbReference type="Gene3D" id="3.10.50.40">
    <property type="match status" value="1"/>
</dbReference>
<keyword evidence="3 5" id="KW-0697">Rotamase</keyword>
<dbReference type="InterPro" id="IPR001179">
    <property type="entry name" value="PPIase_FKBP_dom"/>
</dbReference>
<reference evidence="10 11" key="1">
    <citation type="submission" date="2018-06" db="EMBL/GenBank/DDBJ databases">
        <authorList>
            <consortium name="Pathogen Informatics"/>
            <person name="Doyle S."/>
        </authorList>
    </citation>
    <scope>NUCLEOTIDE SEQUENCE [LARGE SCALE GENOMIC DNA]</scope>
    <source>
        <strain evidence="10 11">NCTC13100</strain>
    </source>
</reference>
<dbReference type="Proteomes" id="UP000254263">
    <property type="component" value="Unassembled WGS sequence"/>
</dbReference>
<feature type="signal peptide" evidence="8">
    <location>
        <begin position="1"/>
        <end position="22"/>
    </location>
</feature>
<evidence type="ECO:0000313" key="11">
    <source>
        <dbReference type="Proteomes" id="UP000254263"/>
    </source>
</evidence>
<evidence type="ECO:0000256" key="1">
    <source>
        <dbReference type="ARBA" id="ARBA00000971"/>
    </source>
</evidence>
<dbReference type="InterPro" id="IPR036944">
    <property type="entry name" value="PPIase_FKBP_N_sf"/>
</dbReference>
<feature type="region of interest" description="Disordered" evidence="7">
    <location>
        <begin position="244"/>
        <end position="278"/>
    </location>
</feature>
<evidence type="ECO:0000256" key="8">
    <source>
        <dbReference type="SAM" id="SignalP"/>
    </source>
</evidence>
<dbReference type="RefSeq" id="WP_018359882.1">
    <property type="nucleotide sequence ID" value="NZ_UGTI01000001.1"/>
</dbReference>
<dbReference type="AlphaFoldDB" id="A0A379DJZ8"/>
<dbReference type="Pfam" id="PF01346">
    <property type="entry name" value="FKBP_N"/>
    <property type="match status" value="1"/>
</dbReference>
<dbReference type="GO" id="GO:0003755">
    <property type="term" value="F:peptidyl-prolyl cis-trans isomerase activity"/>
    <property type="evidence" value="ECO:0007669"/>
    <property type="project" value="UniProtKB-UniRule"/>
</dbReference>
<protein>
    <recommendedName>
        <fullName evidence="6">Peptidyl-prolyl cis-trans isomerase</fullName>
        <ecNumber evidence="6">5.2.1.8</ecNumber>
    </recommendedName>
</protein>
<dbReference type="PANTHER" id="PTHR43811">
    <property type="entry name" value="FKBP-TYPE PEPTIDYL-PROLYL CIS-TRANS ISOMERASE FKPA"/>
    <property type="match status" value="1"/>
</dbReference>
<evidence type="ECO:0000256" key="7">
    <source>
        <dbReference type="SAM" id="MobiDB-lite"/>
    </source>
</evidence>
<dbReference type="Pfam" id="PF00254">
    <property type="entry name" value="FKBP_C"/>
    <property type="match status" value="1"/>
</dbReference>
<dbReference type="EMBL" id="UGTI01000001">
    <property type="protein sequence ID" value="SUB78718.1"/>
    <property type="molecule type" value="Genomic_DNA"/>
</dbReference>
<feature type="chain" id="PRO_5016764673" description="Peptidyl-prolyl cis-trans isomerase" evidence="8">
    <location>
        <begin position="23"/>
        <end position="278"/>
    </location>
</feature>
<comment type="similarity">
    <text evidence="2 6">Belongs to the FKBP-type PPIase family.</text>
</comment>
<evidence type="ECO:0000313" key="10">
    <source>
        <dbReference type="EMBL" id="SUB78718.1"/>
    </source>
</evidence>
<keyword evidence="4 5" id="KW-0413">Isomerase</keyword>
<accession>A0A379DJZ8</accession>
<dbReference type="Gene3D" id="1.10.287.460">
    <property type="entry name" value="Peptidyl-prolyl cis-trans isomerase, FKBP-type, N-terminal domain"/>
    <property type="match status" value="1"/>
</dbReference>
<keyword evidence="8" id="KW-0732">Signal</keyword>
<sequence length="278" mass="30930">MRILHKTSHFFLSLGIMAVTLASCSVLGKVSGETLPEGFLANKQDSVSYALGVLNGESFRQSLANMPKSASINRDKMMRGFRNAYDNAATLISKEDAEKLLSEFLQEDEQKRRQRARSVADSLIDVHKNMPGVQTTESGLQYVILKKGSGKAPTLQQTVTIHYRGLLASSGKEFENSYKRKQPFKTPLLAVLPAVAEGIMLMQPGAKYQFFLPYHLAYQENGAGDIPPYANLIMEIELLEVGERAEMPVDKSRDDNKDEKKEKSLEEVGQKNQSNPNT</sequence>
<dbReference type="InterPro" id="IPR000774">
    <property type="entry name" value="PPIase_FKBP_N"/>
</dbReference>
<evidence type="ECO:0000256" key="6">
    <source>
        <dbReference type="RuleBase" id="RU003915"/>
    </source>
</evidence>
<evidence type="ECO:0000256" key="4">
    <source>
        <dbReference type="ARBA" id="ARBA00023235"/>
    </source>
</evidence>
<feature type="domain" description="PPIase FKBP-type" evidence="9">
    <location>
        <begin position="156"/>
        <end position="242"/>
    </location>
</feature>
<evidence type="ECO:0000256" key="2">
    <source>
        <dbReference type="ARBA" id="ARBA00006577"/>
    </source>
</evidence>
<dbReference type="EC" id="5.2.1.8" evidence="6"/>
<name>A0A379DJZ8_9PORP</name>
<evidence type="ECO:0000256" key="5">
    <source>
        <dbReference type="PROSITE-ProRule" id="PRU00277"/>
    </source>
</evidence>
<gene>
    <name evidence="10" type="primary">mip</name>
    <name evidence="10" type="ORF">NCTC13100_01901</name>
</gene>